<evidence type="ECO:0000256" key="4">
    <source>
        <dbReference type="ARBA" id="ARBA00022676"/>
    </source>
</evidence>
<evidence type="ECO:0000256" key="5">
    <source>
        <dbReference type="ARBA" id="ARBA00022679"/>
    </source>
</evidence>
<keyword evidence="8 10" id="KW-1133">Transmembrane helix</keyword>
<dbReference type="PANTHER" id="PTHR12468">
    <property type="entry name" value="GPI MANNOSYLTRANSFERASE 2"/>
    <property type="match status" value="1"/>
</dbReference>
<dbReference type="OrthoDB" id="151635at2"/>
<gene>
    <name evidence="11" type="ORF">FHX36_002832</name>
</gene>
<feature type="transmembrane region" description="Helical" evidence="10">
    <location>
        <begin position="263"/>
        <end position="281"/>
    </location>
</feature>
<accession>A0A839Y3T0</accession>
<dbReference type="RefSeq" id="WP_146251730.1">
    <property type="nucleotide sequence ID" value="NZ_JACIBU010000001.1"/>
</dbReference>
<feature type="transmembrane region" description="Helical" evidence="10">
    <location>
        <begin position="139"/>
        <end position="161"/>
    </location>
</feature>
<evidence type="ECO:0000313" key="12">
    <source>
        <dbReference type="Proteomes" id="UP000580718"/>
    </source>
</evidence>
<evidence type="ECO:0000256" key="7">
    <source>
        <dbReference type="ARBA" id="ARBA00022824"/>
    </source>
</evidence>
<comment type="pathway">
    <text evidence="2">Glycolipid biosynthesis; glycosylphosphatidylinositol-anchor biosynthesis.</text>
</comment>
<evidence type="ECO:0000256" key="3">
    <source>
        <dbReference type="ARBA" id="ARBA00022502"/>
    </source>
</evidence>
<organism evidence="11 12">
    <name type="scientific">Modestobacter versicolor</name>
    <dbReference type="NCBI Taxonomy" id="429133"/>
    <lineage>
        <taxon>Bacteria</taxon>
        <taxon>Bacillati</taxon>
        <taxon>Actinomycetota</taxon>
        <taxon>Actinomycetes</taxon>
        <taxon>Geodermatophilales</taxon>
        <taxon>Geodermatophilaceae</taxon>
        <taxon>Modestobacter</taxon>
    </lineage>
</organism>
<reference evidence="11 12" key="1">
    <citation type="submission" date="2020-08" db="EMBL/GenBank/DDBJ databases">
        <title>Sequencing the genomes of 1000 actinobacteria strains.</title>
        <authorList>
            <person name="Klenk H.-P."/>
        </authorList>
    </citation>
    <scope>NUCLEOTIDE SEQUENCE [LARGE SCALE GENOMIC DNA]</scope>
    <source>
        <strain evidence="11 12">DSM 16678</strain>
    </source>
</reference>
<evidence type="ECO:0000256" key="8">
    <source>
        <dbReference type="ARBA" id="ARBA00022989"/>
    </source>
</evidence>
<feature type="transmembrane region" description="Helical" evidence="10">
    <location>
        <begin position="107"/>
        <end position="127"/>
    </location>
</feature>
<dbReference type="GO" id="GO:0004376">
    <property type="term" value="F:GPI mannosyltransferase activity"/>
    <property type="evidence" value="ECO:0007669"/>
    <property type="project" value="InterPro"/>
</dbReference>
<feature type="transmembrane region" description="Helical" evidence="10">
    <location>
        <begin position="320"/>
        <end position="341"/>
    </location>
</feature>
<dbReference type="AlphaFoldDB" id="A0A839Y3T0"/>
<keyword evidence="3" id="KW-0337">GPI-anchor biosynthesis</keyword>
<evidence type="ECO:0000256" key="9">
    <source>
        <dbReference type="ARBA" id="ARBA00023136"/>
    </source>
</evidence>
<evidence type="ECO:0008006" key="13">
    <source>
        <dbReference type="Google" id="ProtNLM"/>
    </source>
</evidence>
<comment type="caution">
    <text evidence="11">The sequence shown here is derived from an EMBL/GenBank/DDBJ whole genome shotgun (WGS) entry which is preliminary data.</text>
</comment>
<dbReference type="GO" id="GO:0000009">
    <property type="term" value="F:alpha-1,6-mannosyltransferase activity"/>
    <property type="evidence" value="ECO:0007669"/>
    <property type="project" value="InterPro"/>
</dbReference>
<dbReference type="PANTHER" id="PTHR12468:SF2">
    <property type="entry name" value="GPI MANNOSYLTRANSFERASE 2"/>
    <property type="match status" value="1"/>
</dbReference>
<feature type="transmembrane region" description="Helical" evidence="10">
    <location>
        <begin position="399"/>
        <end position="420"/>
    </location>
</feature>
<sequence>MTSTTTGRWDAVQRRLPLVAVGAFAVMVLLTSVIAWVAFHSYSPEPDFPFLDGPGWLDAWFHGDSGWYYGIAADGYWYDPGSQSPIAFFPAYPLVVYGVGQLLGEDWSTAAGLVTLASAAAMVALFAAWVRTRLPARTAVVAVVLLLVYPYSFFLYGTGYSDALFMLSALGSFALLERRHYVLAGLVGILATGGRPVGIAVLVGLVVRAVEMIAEERAARAERPLVLATGGSASGPPAETRPSGPVPWRDMVAAVPFVRWRQAALLVSGAGLAGWMVYLGVRFGDPLAFVAVQEAPGWNQGSGPYTWFKVVFLGTLVKGLWANIALLVPQALACLVAVLLLRTVWRRFGWGYAAFAVVTLAIPIIGTKDFMGAGRYVLSAFPVVAAAAVVLVEGRRPRWLLPVVLVVLSIGLCVATIAFARGVEVS</sequence>
<dbReference type="GO" id="GO:0031501">
    <property type="term" value="C:mannosyltransferase complex"/>
    <property type="evidence" value="ECO:0007669"/>
    <property type="project" value="TreeGrafter"/>
</dbReference>
<dbReference type="EMBL" id="JACIBU010000001">
    <property type="protein sequence ID" value="MBB3677097.1"/>
    <property type="molecule type" value="Genomic_DNA"/>
</dbReference>
<keyword evidence="5" id="KW-0808">Transferase</keyword>
<feature type="transmembrane region" description="Helical" evidence="10">
    <location>
        <begin position="181"/>
        <end position="207"/>
    </location>
</feature>
<keyword evidence="4" id="KW-0328">Glycosyltransferase</keyword>
<evidence type="ECO:0000313" key="11">
    <source>
        <dbReference type="EMBL" id="MBB3677097.1"/>
    </source>
</evidence>
<dbReference type="GO" id="GO:0006506">
    <property type="term" value="P:GPI anchor biosynthetic process"/>
    <property type="evidence" value="ECO:0007669"/>
    <property type="project" value="UniProtKB-KW"/>
</dbReference>
<dbReference type="Proteomes" id="UP000580718">
    <property type="component" value="Unassembled WGS sequence"/>
</dbReference>
<protein>
    <recommendedName>
        <fullName evidence="13">Glycosyltransferase RgtA/B/C/D-like domain-containing protein</fullName>
    </recommendedName>
</protein>
<evidence type="ECO:0000256" key="2">
    <source>
        <dbReference type="ARBA" id="ARBA00004687"/>
    </source>
</evidence>
<keyword evidence="6 10" id="KW-0812">Transmembrane</keyword>
<evidence type="ECO:0000256" key="1">
    <source>
        <dbReference type="ARBA" id="ARBA00004477"/>
    </source>
</evidence>
<feature type="transmembrane region" description="Helical" evidence="10">
    <location>
        <begin position="373"/>
        <end position="392"/>
    </location>
</feature>
<comment type="subcellular location">
    <subcellularLocation>
        <location evidence="1">Endoplasmic reticulum membrane</location>
        <topology evidence="1">Multi-pass membrane protein</topology>
    </subcellularLocation>
</comment>
<feature type="transmembrane region" description="Helical" evidence="10">
    <location>
        <begin position="16"/>
        <end position="39"/>
    </location>
</feature>
<name>A0A839Y3T0_9ACTN</name>
<dbReference type="GO" id="GO:0016020">
    <property type="term" value="C:membrane"/>
    <property type="evidence" value="ECO:0007669"/>
    <property type="project" value="GOC"/>
</dbReference>
<evidence type="ECO:0000256" key="10">
    <source>
        <dbReference type="SAM" id="Phobius"/>
    </source>
</evidence>
<proteinExistence type="predicted"/>
<dbReference type="InterPro" id="IPR007315">
    <property type="entry name" value="PIG-V/Gpi18"/>
</dbReference>
<feature type="transmembrane region" description="Helical" evidence="10">
    <location>
        <begin position="348"/>
        <end position="367"/>
    </location>
</feature>
<keyword evidence="9 10" id="KW-0472">Membrane</keyword>
<evidence type="ECO:0000256" key="6">
    <source>
        <dbReference type="ARBA" id="ARBA00022692"/>
    </source>
</evidence>
<keyword evidence="7" id="KW-0256">Endoplasmic reticulum</keyword>